<evidence type="ECO:0000256" key="1">
    <source>
        <dbReference type="ARBA" id="ARBA00000810"/>
    </source>
</evidence>
<sequence length="333" mass="37948">MQFILLILSLLINFTLGLEDNGRTHWAVLVAGSNGWSNYRHQADVCHAYHVLRKNGMPPENIITMIYDDIANNTNNPFPGKLFNDYQHKDVYAGVKIDYRGENVTADIFLRVLEGDRKLKESGLKVLESGPEDNVFIYYNDHGAPNLLTFPKELLYAKQLNKTLANMYREKRFKKMVIYIEACNSGSMFRWILPHNINVWAVTAANPTESSWATFCEDPAITTCLSDEFSYQWMNDTEKYRGQLFNRSMLDQYLNVKPAVKGSHVMEYGDIKISLLPVGEFQGNSTHVGSSGFNGDSVNQVMCTSIWIAIKTYTISTKSSASVFNKYRKLQKN</sequence>
<feature type="active site" evidence="10">
    <location>
        <position position="142"/>
    </location>
</feature>
<evidence type="ECO:0000256" key="8">
    <source>
        <dbReference type="ARBA" id="ARBA00055993"/>
    </source>
</evidence>
<dbReference type="EC" id="3.4.22.34" evidence="3"/>
<dbReference type="PANTHER" id="PTHR12000:SF42">
    <property type="entry name" value="LEGUMAIN"/>
    <property type="match status" value="1"/>
</dbReference>
<evidence type="ECO:0000256" key="4">
    <source>
        <dbReference type="ARBA" id="ARBA00022670"/>
    </source>
</evidence>
<comment type="similarity">
    <text evidence="2">Belongs to the peptidase C13 family.</text>
</comment>
<comment type="caution">
    <text evidence="12">The sequence shown here is derived from an EMBL/GenBank/DDBJ whole genome shotgun (WGS) entry which is preliminary data.</text>
</comment>
<keyword evidence="5 11" id="KW-0732">Signal</keyword>
<dbReference type="GO" id="GO:0051603">
    <property type="term" value="P:proteolysis involved in protein catabolic process"/>
    <property type="evidence" value="ECO:0007669"/>
    <property type="project" value="TreeGrafter"/>
</dbReference>
<organism evidence="12 13">
    <name type="scientific">Fasciola hepatica</name>
    <name type="common">Liver fluke</name>
    <dbReference type="NCBI Taxonomy" id="6192"/>
    <lineage>
        <taxon>Eukaryota</taxon>
        <taxon>Metazoa</taxon>
        <taxon>Spiralia</taxon>
        <taxon>Lophotrochozoa</taxon>
        <taxon>Platyhelminthes</taxon>
        <taxon>Trematoda</taxon>
        <taxon>Digenea</taxon>
        <taxon>Plagiorchiida</taxon>
        <taxon>Echinostomata</taxon>
        <taxon>Echinostomatoidea</taxon>
        <taxon>Fasciolidae</taxon>
        <taxon>Fasciola</taxon>
    </lineage>
</organism>
<evidence type="ECO:0000256" key="9">
    <source>
        <dbReference type="ARBA" id="ARBA00069042"/>
    </source>
</evidence>
<dbReference type="InterPro" id="IPR001096">
    <property type="entry name" value="Peptidase_C13"/>
</dbReference>
<dbReference type="PIRSF" id="PIRSF019663">
    <property type="entry name" value="Legumain"/>
    <property type="match status" value="1"/>
</dbReference>
<dbReference type="GO" id="GO:0005773">
    <property type="term" value="C:vacuole"/>
    <property type="evidence" value="ECO:0007669"/>
    <property type="project" value="GOC"/>
</dbReference>
<dbReference type="EMBL" id="JXXN02002936">
    <property type="protein sequence ID" value="THD22188.1"/>
    <property type="molecule type" value="Genomic_DNA"/>
</dbReference>
<evidence type="ECO:0000256" key="6">
    <source>
        <dbReference type="ARBA" id="ARBA00022801"/>
    </source>
</evidence>
<dbReference type="GO" id="GO:0004197">
    <property type="term" value="F:cysteine-type endopeptidase activity"/>
    <property type="evidence" value="ECO:0007669"/>
    <property type="project" value="UniProtKB-EC"/>
</dbReference>
<proteinExistence type="inferred from homology"/>
<evidence type="ECO:0000256" key="2">
    <source>
        <dbReference type="ARBA" id="ARBA00009941"/>
    </source>
</evidence>
<keyword evidence="13" id="KW-1185">Reference proteome</keyword>
<accession>A0A4E0RLP5</accession>
<dbReference type="FunFam" id="3.40.50.1460:FF:000006">
    <property type="entry name" value="Legumain"/>
    <property type="match status" value="1"/>
</dbReference>
<dbReference type="AlphaFoldDB" id="A0A4E0RLP5"/>
<evidence type="ECO:0000256" key="10">
    <source>
        <dbReference type="PIRSR" id="PIRSR019663-1"/>
    </source>
</evidence>
<dbReference type="PANTHER" id="PTHR12000">
    <property type="entry name" value="HEMOGLOBINASE FAMILY MEMBER"/>
    <property type="match status" value="1"/>
</dbReference>
<evidence type="ECO:0000313" key="12">
    <source>
        <dbReference type="EMBL" id="THD22188.1"/>
    </source>
</evidence>
<feature type="signal peptide" evidence="11">
    <location>
        <begin position="1"/>
        <end position="17"/>
    </location>
</feature>
<evidence type="ECO:0000256" key="7">
    <source>
        <dbReference type="ARBA" id="ARBA00022807"/>
    </source>
</evidence>
<dbReference type="Pfam" id="PF01650">
    <property type="entry name" value="Peptidase_C13"/>
    <property type="match status" value="1"/>
</dbReference>
<reference evidence="12" key="1">
    <citation type="submission" date="2019-03" db="EMBL/GenBank/DDBJ databases">
        <title>Improved annotation for the trematode Fasciola hepatica.</title>
        <authorList>
            <person name="Choi Y.-J."/>
            <person name="Martin J."/>
            <person name="Mitreva M."/>
        </authorList>
    </citation>
    <scope>NUCLEOTIDE SEQUENCE [LARGE SCALE GENOMIC DNA]</scope>
</reference>
<name>A0A4E0RLP5_FASHE</name>
<gene>
    <name evidence="12" type="ORF">D915_007126</name>
</gene>
<keyword evidence="7" id="KW-0788">Thiol protease</keyword>
<comment type="function">
    <text evidence="8">This protease is used by the parasite for degradation of the host globin.</text>
</comment>
<evidence type="ECO:0000313" key="13">
    <source>
        <dbReference type="Proteomes" id="UP000230066"/>
    </source>
</evidence>
<dbReference type="GO" id="GO:0006624">
    <property type="term" value="P:vacuolar protein processing"/>
    <property type="evidence" value="ECO:0007669"/>
    <property type="project" value="TreeGrafter"/>
</dbReference>
<dbReference type="Proteomes" id="UP000230066">
    <property type="component" value="Unassembled WGS sequence"/>
</dbReference>
<dbReference type="Gene3D" id="3.40.50.1460">
    <property type="match status" value="1"/>
</dbReference>
<protein>
    <recommendedName>
        <fullName evidence="9">Hemoglobinase</fullName>
        <ecNumber evidence="3">3.4.22.34</ecNumber>
    </recommendedName>
</protein>
<comment type="catalytic activity">
    <reaction evidence="1">
        <text>Hydrolysis of proteins and small molecule substrates at -Asn-|-Xaa- bonds.</text>
        <dbReference type="EC" id="3.4.22.34"/>
    </reaction>
</comment>
<feature type="chain" id="PRO_5020038596" description="Hemoglobinase" evidence="11">
    <location>
        <begin position="18"/>
        <end position="333"/>
    </location>
</feature>
<keyword evidence="4" id="KW-0645">Protease</keyword>
<feature type="active site" description="Nucleophile" evidence="10">
    <location>
        <position position="183"/>
    </location>
</feature>
<evidence type="ECO:0000256" key="5">
    <source>
        <dbReference type="ARBA" id="ARBA00022729"/>
    </source>
</evidence>
<keyword evidence="6" id="KW-0378">Hydrolase</keyword>
<evidence type="ECO:0000256" key="3">
    <source>
        <dbReference type="ARBA" id="ARBA00012628"/>
    </source>
</evidence>
<evidence type="ECO:0000256" key="11">
    <source>
        <dbReference type="SAM" id="SignalP"/>
    </source>
</evidence>
<dbReference type="PRINTS" id="PR00776">
    <property type="entry name" value="HEMOGLOBNASE"/>
</dbReference>